<reference evidence="2 3" key="1">
    <citation type="submission" date="2024-05" db="EMBL/GenBank/DDBJ databases">
        <title>Genetic variation in Jamaican populations of the coffee berry borer (Hypothenemus hampei).</title>
        <authorList>
            <person name="Errbii M."/>
            <person name="Myrie A."/>
        </authorList>
    </citation>
    <scope>NUCLEOTIDE SEQUENCE [LARGE SCALE GENOMIC DNA]</scope>
    <source>
        <strain evidence="2">JA-Hopewell-2020-01-JO</strain>
        <tissue evidence="2">Whole body</tissue>
    </source>
</reference>
<dbReference type="EMBL" id="JBDJPC010000002">
    <property type="protein sequence ID" value="KAL1513246.1"/>
    <property type="molecule type" value="Genomic_DNA"/>
</dbReference>
<evidence type="ECO:0000313" key="2">
    <source>
        <dbReference type="EMBL" id="KAL1513246.1"/>
    </source>
</evidence>
<dbReference type="InterPro" id="IPR052815">
    <property type="entry name" value="PDCD2-like_regulator"/>
</dbReference>
<dbReference type="PANTHER" id="PTHR46421:SF1">
    <property type="entry name" value="PROGRAMMED CELL DEATH PROTEIN 2-LIKE"/>
    <property type="match status" value="1"/>
</dbReference>
<organism evidence="2 3">
    <name type="scientific">Hypothenemus hampei</name>
    <name type="common">Coffee berry borer</name>
    <dbReference type="NCBI Taxonomy" id="57062"/>
    <lineage>
        <taxon>Eukaryota</taxon>
        <taxon>Metazoa</taxon>
        <taxon>Ecdysozoa</taxon>
        <taxon>Arthropoda</taxon>
        <taxon>Hexapoda</taxon>
        <taxon>Insecta</taxon>
        <taxon>Pterygota</taxon>
        <taxon>Neoptera</taxon>
        <taxon>Endopterygota</taxon>
        <taxon>Coleoptera</taxon>
        <taxon>Polyphaga</taxon>
        <taxon>Cucujiformia</taxon>
        <taxon>Curculionidae</taxon>
        <taxon>Scolytinae</taxon>
        <taxon>Hypothenemus</taxon>
    </lineage>
</organism>
<accession>A0ABD1F6M7</accession>
<gene>
    <name evidence="2" type="ORF">ABEB36_002679</name>
</gene>
<sequence length="412" mass="46812">MAKSNNCVLLGYVDEPISERYKNQMDFTIDKIGGCPDYPHGTSDIIGQVKCNLCKQMCRLIVQIYAPIENCNDHRILYLFACISPSCWNKNESWTCLRIQVRNEDVSSKSTALSSRTMNSIDWCSEADDWGEEDNVNLDEENCNFINNQDRLSEDEEESSSFDESARSAFKNLTIDDKNANNGAQGGAMARLYPALASAEIEADESGEVVTVESPTIPKSNLVALFHGIYHPEIVDAPPGENFRPYFMSIYPEKDQQGIDNHVTELFNEYKKTDADFGALNFSDNATSRGEMVQEDYENSWLLHGDQMFHHFITKIKMNPEQILRYHREGPPLLISPLQEPPPTVCEYCKKELVFEFQLVPTIIRKLRMNADEYSGNRLDFGTVLVFTCQNSCWGPGDVLKEETVIVQKENL</sequence>
<dbReference type="Pfam" id="PF04194">
    <property type="entry name" value="PDCD2_C"/>
    <property type="match status" value="1"/>
</dbReference>
<comment type="caution">
    <text evidence="2">The sequence shown here is derived from an EMBL/GenBank/DDBJ whole genome shotgun (WGS) entry which is preliminary data.</text>
</comment>
<dbReference type="InterPro" id="IPR007320">
    <property type="entry name" value="PDCD2_C"/>
</dbReference>
<dbReference type="PANTHER" id="PTHR46421">
    <property type="entry name" value="PROGRAMMED CELL DEATH PROTEIN 2-LIKE"/>
    <property type="match status" value="1"/>
</dbReference>
<protein>
    <recommendedName>
        <fullName evidence="1">Programmed cell death protein 2 C-terminal domain-containing protein</fullName>
    </recommendedName>
</protein>
<proteinExistence type="predicted"/>
<dbReference type="AlphaFoldDB" id="A0ABD1F6M7"/>
<keyword evidence="3" id="KW-1185">Reference proteome</keyword>
<evidence type="ECO:0000259" key="1">
    <source>
        <dbReference type="Pfam" id="PF04194"/>
    </source>
</evidence>
<feature type="domain" description="Programmed cell death protein 2 C-terminal" evidence="1">
    <location>
        <begin position="306"/>
        <end position="409"/>
    </location>
</feature>
<dbReference type="Proteomes" id="UP001566132">
    <property type="component" value="Unassembled WGS sequence"/>
</dbReference>
<evidence type="ECO:0000313" key="3">
    <source>
        <dbReference type="Proteomes" id="UP001566132"/>
    </source>
</evidence>
<name>A0ABD1F6M7_HYPHA</name>